<dbReference type="SUPFAM" id="SSF53335">
    <property type="entry name" value="S-adenosyl-L-methionine-dependent methyltransferases"/>
    <property type="match status" value="1"/>
</dbReference>
<dbReference type="GO" id="GO:0008168">
    <property type="term" value="F:methyltransferase activity"/>
    <property type="evidence" value="ECO:0007669"/>
    <property type="project" value="UniProtKB-KW"/>
</dbReference>
<dbReference type="EMBL" id="CP124855">
    <property type="protein sequence ID" value="WHF51432.1"/>
    <property type="molecule type" value="Genomic_DNA"/>
</dbReference>
<gene>
    <name evidence="2" type="ORF">QGN23_13550</name>
</gene>
<sequence>MPIDKITNLYRVNYRSKLAIIRYLFKRVFKIKPSKIEDEIYFLYMLLISENGIVKQEKDKFFNIQFNKNFQHTLRLRKFPSSDILVYNQIYGYREYEPVVRIYKQNFGSDSESVNIIDAGGNIGISSIYFLQNFVQPNIVIIEPAQENFEVLKFNLEKYQNIIKINGALWKKNGKLNILNDFRDKSDWAFRVEEDENGSIEAFTLNFLLDKYHLENVDILKIDIEGAEKEIFTTNNNNLDFLNRTKCIAIEIHDEFHCREQILKILDDYGFSLYHEKETTVGINRRLLKPQLQQNSKRV</sequence>
<dbReference type="InterPro" id="IPR029063">
    <property type="entry name" value="SAM-dependent_MTases_sf"/>
</dbReference>
<organism evidence="2 3">
    <name type="scientific">Chryseobacterium gotjawalense</name>
    <dbReference type="NCBI Taxonomy" id="3042315"/>
    <lineage>
        <taxon>Bacteria</taxon>
        <taxon>Pseudomonadati</taxon>
        <taxon>Bacteroidota</taxon>
        <taxon>Flavobacteriia</taxon>
        <taxon>Flavobacteriales</taxon>
        <taxon>Weeksellaceae</taxon>
        <taxon>Chryseobacterium group</taxon>
        <taxon>Chryseobacterium</taxon>
    </lineage>
</organism>
<dbReference type="RefSeq" id="WP_282904775.1">
    <property type="nucleotide sequence ID" value="NZ_CP124855.1"/>
</dbReference>
<dbReference type="InterPro" id="IPR006342">
    <property type="entry name" value="FkbM_mtfrase"/>
</dbReference>
<dbReference type="PANTHER" id="PTHR34203">
    <property type="entry name" value="METHYLTRANSFERASE, FKBM FAMILY PROTEIN"/>
    <property type="match status" value="1"/>
</dbReference>
<feature type="domain" description="Methyltransferase FkbM" evidence="1">
    <location>
        <begin position="118"/>
        <end position="272"/>
    </location>
</feature>
<keyword evidence="2" id="KW-0489">Methyltransferase</keyword>
<dbReference type="Pfam" id="PF05050">
    <property type="entry name" value="Methyltransf_21"/>
    <property type="match status" value="1"/>
</dbReference>
<dbReference type="PANTHER" id="PTHR34203:SF15">
    <property type="entry name" value="SLL1173 PROTEIN"/>
    <property type="match status" value="1"/>
</dbReference>
<dbReference type="NCBIfam" id="TIGR01444">
    <property type="entry name" value="fkbM_fam"/>
    <property type="match status" value="1"/>
</dbReference>
<dbReference type="Gene3D" id="3.40.50.150">
    <property type="entry name" value="Vaccinia Virus protein VP39"/>
    <property type="match status" value="1"/>
</dbReference>
<accession>A0ABY8RDX9</accession>
<dbReference type="Proteomes" id="UP001241656">
    <property type="component" value="Chromosome"/>
</dbReference>
<name>A0ABY8RDX9_9FLAO</name>
<dbReference type="InterPro" id="IPR052514">
    <property type="entry name" value="SAM-dependent_MTase"/>
</dbReference>
<reference evidence="2 3" key="1">
    <citation type="submission" date="2023-05" db="EMBL/GenBank/DDBJ databases">
        <title>Genomic insight into Chryseobacterium sp. wdc7 isolated forest soil (Gotjawal).</title>
        <authorList>
            <person name="Park S.-J."/>
        </authorList>
    </citation>
    <scope>NUCLEOTIDE SEQUENCE [LARGE SCALE GENOMIC DNA]</scope>
    <source>
        <strain evidence="3">wdc7</strain>
    </source>
</reference>
<evidence type="ECO:0000313" key="3">
    <source>
        <dbReference type="Proteomes" id="UP001241656"/>
    </source>
</evidence>
<keyword evidence="3" id="KW-1185">Reference proteome</keyword>
<evidence type="ECO:0000259" key="1">
    <source>
        <dbReference type="Pfam" id="PF05050"/>
    </source>
</evidence>
<evidence type="ECO:0000313" key="2">
    <source>
        <dbReference type="EMBL" id="WHF51432.1"/>
    </source>
</evidence>
<proteinExistence type="predicted"/>
<keyword evidence="2" id="KW-0808">Transferase</keyword>
<dbReference type="GO" id="GO:0032259">
    <property type="term" value="P:methylation"/>
    <property type="evidence" value="ECO:0007669"/>
    <property type="project" value="UniProtKB-KW"/>
</dbReference>
<protein>
    <submittedName>
        <fullName evidence="2">FkbM family methyltransferase</fullName>
    </submittedName>
</protein>